<dbReference type="AlphaFoldDB" id="A0AAV9JWB8"/>
<feature type="compositionally biased region" description="Basic and acidic residues" evidence="11">
    <location>
        <begin position="136"/>
        <end position="164"/>
    </location>
</feature>
<evidence type="ECO:0000313" key="13">
    <source>
        <dbReference type="EMBL" id="KAK4549365.1"/>
    </source>
</evidence>
<dbReference type="PROSITE" id="PS51044">
    <property type="entry name" value="ZF_SP_RING"/>
    <property type="match status" value="1"/>
</dbReference>
<dbReference type="InterPro" id="IPR026846">
    <property type="entry name" value="Nse2(Mms21)"/>
</dbReference>
<dbReference type="EMBL" id="JAVFHQ010000004">
    <property type="protein sequence ID" value="KAK4549365.1"/>
    <property type="molecule type" value="Genomic_DNA"/>
</dbReference>
<evidence type="ECO:0000256" key="1">
    <source>
        <dbReference type="ARBA" id="ARBA00004123"/>
    </source>
</evidence>
<comment type="pathway">
    <text evidence="2">Protein modification; protein sumoylation.</text>
</comment>
<feature type="region of interest" description="Disordered" evidence="11">
    <location>
        <begin position="105"/>
        <end position="239"/>
    </location>
</feature>
<dbReference type="PANTHER" id="PTHR21330:SF1">
    <property type="entry name" value="E3 SUMO-PROTEIN LIGASE NSE2"/>
    <property type="match status" value="1"/>
</dbReference>
<feature type="domain" description="SP-RING-type" evidence="12">
    <location>
        <begin position="314"/>
        <end position="398"/>
    </location>
</feature>
<feature type="compositionally biased region" description="Acidic residues" evidence="11">
    <location>
        <begin position="210"/>
        <end position="219"/>
    </location>
</feature>
<dbReference type="InterPro" id="IPR004181">
    <property type="entry name" value="Znf_MIZ"/>
</dbReference>
<keyword evidence="9" id="KW-0539">Nucleus</keyword>
<feature type="region of interest" description="Disordered" evidence="11">
    <location>
        <begin position="1"/>
        <end position="61"/>
    </location>
</feature>
<evidence type="ECO:0000256" key="10">
    <source>
        <dbReference type="PROSITE-ProRule" id="PRU00452"/>
    </source>
</evidence>
<keyword evidence="7" id="KW-0833">Ubl conjugation pathway</keyword>
<organism evidence="13 14">
    <name type="scientific">Oleoguttula mirabilis</name>
    <dbReference type="NCBI Taxonomy" id="1507867"/>
    <lineage>
        <taxon>Eukaryota</taxon>
        <taxon>Fungi</taxon>
        <taxon>Dikarya</taxon>
        <taxon>Ascomycota</taxon>
        <taxon>Pezizomycotina</taxon>
        <taxon>Dothideomycetes</taxon>
        <taxon>Dothideomycetidae</taxon>
        <taxon>Mycosphaerellales</taxon>
        <taxon>Teratosphaeriaceae</taxon>
        <taxon>Oleoguttula</taxon>
    </lineage>
</organism>
<evidence type="ECO:0000256" key="4">
    <source>
        <dbReference type="ARBA" id="ARBA00022679"/>
    </source>
</evidence>
<gene>
    <name evidence="13" type="ORF">LTR36_006362</name>
</gene>
<dbReference type="InterPro" id="IPR013083">
    <property type="entry name" value="Znf_RING/FYVE/PHD"/>
</dbReference>
<feature type="compositionally biased region" description="Acidic residues" evidence="11">
    <location>
        <begin position="472"/>
        <end position="483"/>
    </location>
</feature>
<dbReference type="GO" id="GO:0008270">
    <property type="term" value="F:zinc ion binding"/>
    <property type="evidence" value="ECO:0007669"/>
    <property type="project" value="UniProtKB-KW"/>
</dbReference>
<feature type="region of interest" description="Disordered" evidence="11">
    <location>
        <begin position="401"/>
        <end position="483"/>
    </location>
</feature>
<dbReference type="CDD" id="cd16651">
    <property type="entry name" value="SPL-RING_NSE2"/>
    <property type="match status" value="1"/>
</dbReference>
<dbReference type="Gene3D" id="3.30.40.10">
    <property type="entry name" value="Zinc/RING finger domain, C3HC4 (zinc finger)"/>
    <property type="match status" value="1"/>
</dbReference>
<dbReference type="PANTHER" id="PTHR21330">
    <property type="entry name" value="E3 SUMO-PROTEIN LIGASE NSE2"/>
    <property type="match status" value="1"/>
</dbReference>
<dbReference type="Proteomes" id="UP001324427">
    <property type="component" value="Unassembled WGS sequence"/>
</dbReference>
<keyword evidence="14" id="KW-1185">Reference proteome</keyword>
<evidence type="ECO:0000256" key="11">
    <source>
        <dbReference type="SAM" id="MobiDB-lite"/>
    </source>
</evidence>
<evidence type="ECO:0000313" key="14">
    <source>
        <dbReference type="Proteomes" id="UP001324427"/>
    </source>
</evidence>
<dbReference type="GO" id="GO:0005634">
    <property type="term" value="C:nucleus"/>
    <property type="evidence" value="ECO:0007669"/>
    <property type="project" value="UniProtKB-SubCell"/>
</dbReference>
<comment type="subcellular location">
    <subcellularLocation>
        <location evidence="1">Nucleus</location>
    </subcellularLocation>
</comment>
<dbReference type="Pfam" id="PF11789">
    <property type="entry name" value="zf-Nse"/>
    <property type="match status" value="1"/>
</dbReference>
<keyword evidence="5" id="KW-0479">Metal-binding</keyword>
<sequence>MATRYRQSTELPTPRARQSLETPASRFRQATATPARQSTSTPGPSRATEQQLPPYEQPVFSLNPGAQRALAALQQASSLKKLDKHLGEAQGAVSNAAAEINDRLTFSDGEVAKFKKRRRNDDEEGADEAQSSQDAQIERDLEKLREKVDRMTQRMDESMRKLIDGQHGVEAIKESVAATEADARANASTQASTQQLRSQRRPRRGSGSGSDEEEEEEYPEFAPTDPTGATQPQQSTIDVFRTKLDNLKTRYQSHSLAARYTENNDYVQFRRVVHHARNPDDDVPMPHASSWFPEGDVPAPGITARPRANAEEDDDDDIAIERATISTKCPLTLQEFRNPLSSTKCNHSFEADAIMEMMRNSPQRNAVQCPVPGCKEMLAKSDLHSDAVLLRKIKRLQRAKEMEEEEADYEDGSDGRTQRNATFIDDEDGADVDALVEKQTQMKAEPRATARSAAAASTAPHGTAPIELGGSSDEEGDEDTGME</sequence>
<comment type="similarity">
    <text evidence="3">Belongs to the NSE2 family.</text>
</comment>
<feature type="compositionally biased region" description="Polar residues" evidence="11">
    <location>
        <begin position="1"/>
        <end position="11"/>
    </location>
</feature>
<comment type="caution">
    <text evidence="13">The sequence shown here is derived from an EMBL/GenBank/DDBJ whole genome shotgun (WGS) entry which is preliminary data.</text>
</comment>
<dbReference type="GO" id="GO:0000724">
    <property type="term" value="P:double-strand break repair via homologous recombination"/>
    <property type="evidence" value="ECO:0007669"/>
    <property type="project" value="InterPro"/>
</dbReference>
<evidence type="ECO:0000256" key="7">
    <source>
        <dbReference type="ARBA" id="ARBA00022786"/>
    </source>
</evidence>
<evidence type="ECO:0000256" key="5">
    <source>
        <dbReference type="ARBA" id="ARBA00022723"/>
    </source>
</evidence>
<feature type="compositionally biased region" description="Low complexity" evidence="11">
    <location>
        <begin position="447"/>
        <end position="459"/>
    </location>
</feature>
<evidence type="ECO:0000256" key="8">
    <source>
        <dbReference type="ARBA" id="ARBA00022833"/>
    </source>
</evidence>
<feature type="compositionally biased region" description="Acidic residues" evidence="11">
    <location>
        <begin position="402"/>
        <end position="412"/>
    </location>
</feature>
<reference evidence="13 14" key="1">
    <citation type="submission" date="2021-11" db="EMBL/GenBank/DDBJ databases">
        <title>Black yeast isolated from Biological Soil Crust.</title>
        <authorList>
            <person name="Kurbessoian T."/>
        </authorList>
    </citation>
    <scope>NUCLEOTIDE SEQUENCE [LARGE SCALE GENOMIC DNA]</scope>
    <source>
        <strain evidence="13 14">CCFEE 5522</strain>
    </source>
</reference>
<proteinExistence type="inferred from homology"/>
<accession>A0AAV9JWB8</accession>
<keyword evidence="8" id="KW-0862">Zinc</keyword>
<evidence type="ECO:0000256" key="3">
    <source>
        <dbReference type="ARBA" id="ARBA00008212"/>
    </source>
</evidence>
<evidence type="ECO:0000256" key="9">
    <source>
        <dbReference type="ARBA" id="ARBA00023242"/>
    </source>
</evidence>
<dbReference type="GO" id="GO:0016925">
    <property type="term" value="P:protein sumoylation"/>
    <property type="evidence" value="ECO:0007669"/>
    <property type="project" value="TreeGrafter"/>
</dbReference>
<feature type="compositionally biased region" description="Polar residues" evidence="11">
    <location>
        <begin position="227"/>
        <end position="237"/>
    </location>
</feature>
<keyword evidence="6 10" id="KW-0863">Zinc-finger</keyword>
<evidence type="ECO:0000259" key="12">
    <source>
        <dbReference type="PROSITE" id="PS51044"/>
    </source>
</evidence>
<feature type="compositionally biased region" description="Polar residues" evidence="11">
    <location>
        <begin position="28"/>
        <end position="51"/>
    </location>
</feature>
<evidence type="ECO:0000256" key="2">
    <source>
        <dbReference type="ARBA" id="ARBA00004718"/>
    </source>
</evidence>
<name>A0AAV9JWB8_9PEZI</name>
<keyword evidence="4" id="KW-0808">Transferase</keyword>
<evidence type="ECO:0000256" key="6">
    <source>
        <dbReference type="ARBA" id="ARBA00022771"/>
    </source>
</evidence>
<dbReference type="SUPFAM" id="SSF57850">
    <property type="entry name" value="RING/U-box"/>
    <property type="match status" value="1"/>
</dbReference>
<protein>
    <recommendedName>
        <fullName evidence="12">SP-RING-type domain-containing protein</fullName>
    </recommendedName>
</protein>
<dbReference type="GO" id="GO:0061665">
    <property type="term" value="F:SUMO ligase activity"/>
    <property type="evidence" value="ECO:0007669"/>
    <property type="project" value="TreeGrafter"/>
</dbReference>
<dbReference type="GO" id="GO:0030915">
    <property type="term" value="C:Smc5-Smc6 complex"/>
    <property type="evidence" value="ECO:0007669"/>
    <property type="project" value="InterPro"/>
</dbReference>